<dbReference type="STRING" id="69004.A0A182Q855"/>
<proteinExistence type="predicted"/>
<feature type="transmembrane region" description="Helical" evidence="3">
    <location>
        <begin position="394"/>
        <end position="418"/>
    </location>
</feature>
<dbReference type="SUPFAM" id="SSF52047">
    <property type="entry name" value="RNI-like"/>
    <property type="match status" value="1"/>
</dbReference>
<sequence length="443" mass="50184">MREKRFAGKTLATPTLKKRLHQPQGMIYLVQQCNHYVIYVLFLIRLTPINAQSWIGALENYEYVPNESAQFYVFRNITWRKGTLEPAFIGDPTKTMVALLDSTLDSLPASLFEKFPQLQWLVVRNTTLEVLPIMSHMERVYAEGNRIKTLLIKGGLGERLKQLHLRNNPFCDIHAIWVRLTGLEVLDLSGTDIAEKFENMIDIRWFSRMPKLIVLRLANVDAYYFENVDEKTLPNVKLLDLAGNPITPVNFQLEVFRALPALEELDLRNAIMTDLSVSVAATRSNFPSLQRIYLDGNDFNCDLMKALLTHLKANGIEVPGNAATCSLGYENYEGLCCRSTILIVEVEITTVLSRKETTLTLGATDIDAGMYQSLVQPDVEHNIGVLSSEESVIVLAYIFVVAFSVVVVVCVCASHMILTKRLFHSPYKMVSISIRPMRYFLPT</sequence>
<dbReference type="VEuPathDB" id="VectorBase:AFAF004959"/>
<keyword evidence="5" id="KW-1185">Reference proteome</keyword>
<dbReference type="EMBL" id="AXCN02000526">
    <property type="status" value="NOT_ANNOTATED_CDS"/>
    <property type="molecule type" value="Genomic_DNA"/>
</dbReference>
<dbReference type="AlphaFoldDB" id="A0A182Q855"/>
<evidence type="ECO:0000313" key="4">
    <source>
        <dbReference type="EnsemblMetazoa" id="AFAF004959-PA"/>
    </source>
</evidence>
<evidence type="ECO:0000256" key="1">
    <source>
        <dbReference type="ARBA" id="ARBA00022614"/>
    </source>
</evidence>
<organism evidence="4 5">
    <name type="scientific">Anopheles farauti</name>
    <dbReference type="NCBI Taxonomy" id="69004"/>
    <lineage>
        <taxon>Eukaryota</taxon>
        <taxon>Metazoa</taxon>
        <taxon>Ecdysozoa</taxon>
        <taxon>Arthropoda</taxon>
        <taxon>Hexapoda</taxon>
        <taxon>Insecta</taxon>
        <taxon>Pterygota</taxon>
        <taxon>Neoptera</taxon>
        <taxon>Endopterygota</taxon>
        <taxon>Diptera</taxon>
        <taxon>Nematocera</taxon>
        <taxon>Culicoidea</taxon>
        <taxon>Culicidae</taxon>
        <taxon>Anophelinae</taxon>
        <taxon>Anopheles</taxon>
    </lineage>
</organism>
<evidence type="ECO:0008006" key="6">
    <source>
        <dbReference type="Google" id="ProtNLM"/>
    </source>
</evidence>
<accession>A0A182Q855</accession>
<keyword evidence="1" id="KW-0433">Leucine-rich repeat</keyword>
<dbReference type="PANTHER" id="PTHR24366:SF136">
    <property type="entry name" value="KEKKON 1, ISOFORM B"/>
    <property type="match status" value="1"/>
</dbReference>
<keyword evidence="3" id="KW-0472">Membrane</keyword>
<reference evidence="5" key="1">
    <citation type="submission" date="2014-01" db="EMBL/GenBank/DDBJ databases">
        <title>The Genome Sequence of Anopheles farauti FAR1 (V2).</title>
        <authorList>
            <consortium name="The Broad Institute Genomics Platform"/>
            <person name="Neafsey D.E."/>
            <person name="Besansky N."/>
            <person name="Howell P."/>
            <person name="Walton C."/>
            <person name="Young S.K."/>
            <person name="Zeng Q."/>
            <person name="Gargeya S."/>
            <person name="Fitzgerald M."/>
            <person name="Haas B."/>
            <person name="Abouelleil A."/>
            <person name="Allen A.W."/>
            <person name="Alvarado L."/>
            <person name="Arachchi H.M."/>
            <person name="Berlin A.M."/>
            <person name="Chapman S.B."/>
            <person name="Gainer-Dewar J."/>
            <person name="Goldberg J."/>
            <person name="Griggs A."/>
            <person name="Gujja S."/>
            <person name="Hansen M."/>
            <person name="Howarth C."/>
            <person name="Imamovic A."/>
            <person name="Ireland A."/>
            <person name="Larimer J."/>
            <person name="McCowan C."/>
            <person name="Murphy C."/>
            <person name="Pearson M."/>
            <person name="Poon T.W."/>
            <person name="Priest M."/>
            <person name="Roberts A."/>
            <person name="Saif S."/>
            <person name="Shea T."/>
            <person name="Sisk P."/>
            <person name="Sykes S."/>
            <person name="Wortman J."/>
            <person name="Nusbaum C."/>
            <person name="Birren B."/>
        </authorList>
    </citation>
    <scope>NUCLEOTIDE SEQUENCE [LARGE SCALE GENOMIC DNA]</scope>
    <source>
        <strain evidence="5">FAR1</strain>
    </source>
</reference>
<dbReference type="InterPro" id="IPR032675">
    <property type="entry name" value="LRR_dom_sf"/>
</dbReference>
<dbReference type="EnsemblMetazoa" id="AFAF004959-RA">
    <property type="protein sequence ID" value="AFAF004959-PA"/>
    <property type="gene ID" value="AFAF004959"/>
</dbReference>
<dbReference type="Gene3D" id="3.80.10.10">
    <property type="entry name" value="Ribonuclease Inhibitor"/>
    <property type="match status" value="1"/>
</dbReference>
<dbReference type="PANTHER" id="PTHR24366">
    <property type="entry name" value="IG(IMMUNOGLOBULIN) AND LRR(LEUCINE RICH REPEAT) DOMAINS"/>
    <property type="match status" value="1"/>
</dbReference>
<protein>
    <recommendedName>
        <fullName evidence="6">Leucine rich immune protein (Coil-less)</fullName>
    </recommendedName>
</protein>
<keyword evidence="2" id="KW-0677">Repeat</keyword>
<evidence type="ECO:0000256" key="2">
    <source>
        <dbReference type="ARBA" id="ARBA00022737"/>
    </source>
</evidence>
<evidence type="ECO:0000313" key="5">
    <source>
        <dbReference type="Proteomes" id="UP000075886"/>
    </source>
</evidence>
<keyword evidence="3" id="KW-0812">Transmembrane</keyword>
<reference evidence="4" key="2">
    <citation type="submission" date="2020-05" db="UniProtKB">
        <authorList>
            <consortium name="EnsemblMetazoa"/>
        </authorList>
    </citation>
    <scope>IDENTIFICATION</scope>
    <source>
        <strain evidence="4">FAR1</strain>
    </source>
</reference>
<dbReference type="Proteomes" id="UP000075886">
    <property type="component" value="Unassembled WGS sequence"/>
</dbReference>
<keyword evidence="3" id="KW-1133">Transmembrane helix</keyword>
<evidence type="ECO:0000256" key="3">
    <source>
        <dbReference type="SAM" id="Phobius"/>
    </source>
</evidence>
<name>A0A182Q855_9DIPT</name>